<evidence type="ECO:0000256" key="9">
    <source>
        <dbReference type="RuleBase" id="RU365073"/>
    </source>
</evidence>
<evidence type="ECO:0000256" key="6">
    <source>
        <dbReference type="ARBA" id="ARBA00023010"/>
    </source>
</evidence>
<accession>A0A3N4KFH9</accession>
<keyword evidence="3 9" id="KW-0813">Transport</keyword>
<keyword evidence="6 9" id="KW-0811">Translocation</keyword>
<dbReference type="AlphaFoldDB" id="A0A3N4KFH9"/>
<comment type="subunit">
    <text evidence="9">Component of the nuclear pore complex (NPC).</text>
</comment>
<dbReference type="Proteomes" id="UP000277580">
    <property type="component" value="Unassembled WGS sequence"/>
</dbReference>
<dbReference type="GO" id="GO:0045893">
    <property type="term" value="P:positive regulation of DNA-templated transcription"/>
    <property type="evidence" value="ECO:0007669"/>
    <property type="project" value="TreeGrafter"/>
</dbReference>
<keyword evidence="8 9" id="KW-0539">Nucleus</keyword>
<dbReference type="GO" id="GO:0006406">
    <property type="term" value="P:mRNA export from nucleus"/>
    <property type="evidence" value="ECO:0007669"/>
    <property type="project" value="TreeGrafter"/>
</dbReference>
<keyword evidence="7 9" id="KW-0906">Nuclear pore complex</keyword>
<name>A0A3N4KFH9_9PEZI</name>
<dbReference type="PANTHER" id="PTHR13373:SF21">
    <property type="entry name" value="NUCLEAR PORE COMPLEX PROTEIN NUP85"/>
    <property type="match status" value="1"/>
</dbReference>
<comment type="function">
    <text evidence="9">Functions as a component of the nuclear pore complex (NPC).</text>
</comment>
<feature type="region of interest" description="Disordered" evidence="10">
    <location>
        <begin position="229"/>
        <end position="262"/>
    </location>
</feature>
<dbReference type="PANTHER" id="PTHR13373">
    <property type="entry name" value="FROUNT PROTEIN-RELATED"/>
    <property type="match status" value="1"/>
</dbReference>
<feature type="compositionally biased region" description="Acidic residues" evidence="10">
    <location>
        <begin position="564"/>
        <end position="576"/>
    </location>
</feature>
<evidence type="ECO:0000256" key="10">
    <source>
        <dbReference type="SAM" id="MobiDB-lite"/>
    </source>
</evidence>
<dbReference type="GO" id="GO:0031965">
    <property type="term" value="C:nuclear membrane"/>
    <property type="evidence" value="ECO:0007669"/>
    <property type="project" value="UniProtKB-UniRule"/>
</dbReference>
<feature type="compositionally biased region" description="Pro residues" evidence="10">
    <location>
        <begin position="1"/>
        <end position="10"/>
    </location>
</feature>
<evidence type="ECO:0000313" key="11">
    <source>
        <dbReference type="EMBL" id="RPB08238.1"/>
    </source>
</evidence>
<reference evidence="11 12" key="1">
    <citation type="journal article" date="2018" name="Nat. Ecol. Evol.">
        <title>Pezizomycetes genomes reveal the molecular basis of ectomycorrhizal truffle lifestyle.</title>
        <authorList>
            <person name="Murat C."/>
            <person name="Payen T."/>
            <person name="Noel B."/>
            <person name="Kuo A."/>
            <person name="Morin E."/>
            <person name="Chen J."/>
            <person name="Kohler A."/>
            <person name="Krizsan K."/>
            <person name="Balestrini R."/>
            <person name="Da Silva C."/>
            <person name="Montanini B."/>
            <person name="Hainaut M."/>
            <person name="Levati E."/>
            <person name="Barry K.W."/>
            <person name="Belfiori B."/>
            <person name="Cichocki N."/>
            <person name="Clum A."/>
            <person name="Dockter R.B."/>
            <person name="Fauchery L."/>
            <person name="Guy J."/>
            <person name="Iotti M."/>
            <person name="Le Tacon F."/>
            <person name="Lindquist E.A."/>
            <person name="Lipzen A."/>
            <person name="Malagnac F."/>
            <person name="Mello A."/>
            <person name="Molinier V."/>
            <person name="Miyauchi S."/>
            <person name="Poulain J."/>
            <person name="Riccioni C."/>
            <person name="Rubini A."/>
            <person name="Sitrit Y."/>
            <person name="Splivallo R."/>
            <person name="Traeger S."/>
            <person name="Wang M."/>
            <person name="Zifcakova L."/>
            <person name="Wipf D."/>
            <person name="Zambonelli A."/>
            <person name="Paolocci F."/>
            <person name="Nowrousian M."/>
            <person name="Ottonello S."/>
            <person name="Baldrian P."/>
            <person name="Spatafora J.W."/>
            <person name="Henrissat B."/>
            <person name="Nagy L.G."/>
            <person name="Aury J.M."/>
            <person name="Wincker P."/>
            <person name="Grigoriev I.V."/>
            <person name="Bonfante P."/>
            <person name="Martin F.M."/>
        </authorList>
    </citation>
    <scope>NUCLEOTIDE SEQUENCE [LARGE SCALE GENOMIC DNA]</scope>
    <source>
        <strain evidence="11 12">CCBAS932</strain>
    </source>
</reference>
<evidence type="ECO:0000313" key="12">
    <source>
        <dbReference type="Proteomes" id="UP000277580"/>
    </source>
</evidence>
<keyword evidence="9" id="KW-0472">Membrane</keyword>
<proteinExistence type="inferred from homology"/>
<organism evidence="11 12">
    <name type="scientific">Morchella conica CCBAS932</name>
    <dbReference type="NCBI Taxonomy" id="1392247"/>
    <lineage>
        <taxon>Eukaryota</taxon>
        <taxon>Fungi</taxon>
        <taxon>Dikarya</taxon>
        <taxon>Ascomycota</taxon>
        <taxon>Pezizomycotina</taxon>
        <taxon>Pezizomycetes</taxon>
        <taxon>Pezizales</taxon>
        <taxon>Morchellaceae</taxon>
        <taxon>Morchella</taxon>
    </lineage>
</organism>
<gene>
    <name evidence="11" type="ORF">P167DRAFT_568068</name>
</gene>
<feature type="compositionally biased region" description="Low complexity" evidence="10">
    <location>
        <begin position="37"/>
        <end position="53"/>
    </location>
</feature>
<protein>
    <recommendedName>
        <fullName evidence="9">Nuclear pore complex protein Nup85</fullName>
    </recommendedName>
</protein>
<dbReference type="STRING" id="1392247.A0A3N4KFH9"/>
<evidence type="ECO:0000256" key="5">
    <source>
        <dbReference type="ARBA" id="ARBA00022927"/>
    </source>
</evidence>
<dbReference type="InParanoid" id="A0A3N4KFH9"/>
<dbReference type="GO" id="GO:0031080">
    <property type="term" value="C:nuclear pore outer ring"/>
    <property type="evidence" value="ECO:0007669"/>
    <property type="project" value="TreeGrafter"/>
</dbReference>
<comment type="similarity">
    <text evidence="2 9">Belongs to the nucleoporin Nup85 family.</text>
</comment>
<evidence type="ECO:0000256" key="1">
    <source>
        <dbReference type="ARBA" id="ARBA00004567"/>
    </source>
</evidence>
<feature type="region of interest" description="Disordered" evidence="10">
    <location>
        <begin position="1"/>
        <end position="191"/>
    </location>
</feature>
<feature type="compositionally biased region" description="Polar residues" evidence="10">
    <location>
        <begin position="13"/>
        <end position="22"/>
    </location>
</feature>
<dbReference type="OrthoDB" id="5422384at2759"/>
<evidence type="ECO:0000256" key="3">
    <source>
        <dbReference type="ARBA" id="ARBA00022448"/>
    </source>
</evidence>
<evidence type="ECO:0000256" key="4">
    <source>
        <dbReference type="ARBA" id="ARBA00022816"/>
    </source>
</evidence>
<dbReference type="Pfam" id="PF07575">
    <property type="entry name" value="Nucleopor_Nup85"/>
    <property type="match status" value="1"/>
</dbReference>
<dbReference type="InterPro" id="IPR011502">
    <property type="entry name" value="Nucleoporin_Nup85"/>
</dbReference>
<feature type="region of interest" description="Disordered" evidence="10">
    <location>
        <begin position="560"/>
        <end position="584"/>
    </location>
</feature>
<evidence type="ECO:0000256" key="2">
    <source>
        <dbReference type="ARBA" id="ARBA00005573"/>
    </source>
</evidence>
<dbReference type="GO" id="GO:0006606">
    <property type="term" value="P:protein import into nucleus"/>
    <property type="evidence" value="ECO:0007669"/>
    <property type="project" value="TreeGrafter"/>
</dbReference>
<feature type="compositionally biased region" description="Polar residues" evidence="10">
    <location>
        <begin position="181"/>
        <end position="190"/>
    </location>
</feature>
<evidence type="ECO:0000256" key="8">
    <source>
        <dbReference type="ARBA" id="ARBA00023242"/>
    </source>
</evidence>
<keyword evidence="5 9" id="KW-0653">Protein transport</keyword>
<dbReference type="EMBL" id="ML119166">
    <property type="protein sequence ID" value="RPB08238.1"/>
    <property type="molecule type" value="Genomic_DNA"/>
</dbReference>
<comment type="subcellular location">
    <subcellularLocation>
        <location evidence="1 9">Nucleus</location>
        <location evidence="1 9">Nuclear pore complex</location>
    </subcellularLocation>
</comment>
<keyword evidence="12" id="KW-1185">Reference proteome</keyword>
<evidence type="ECO:0000256" key="7">
    <source>
        <dbReference type="ARBA" id="ARBA00023132"/>
    </source>
</evidence>
<keyword evidence="4 9" id="KW-0509">mRNA transport</keyword>
<feature type="compositionally biased region" description="Acidic residues" evidence="10">
    <location>
        <begin position="148"/>
        <end position="177"/>
    </location>
</feature>
<dbReference type="GO" id="GO:0017056">
    <property type="term" value="F:structural constituent of nuclear pore"/>
    <property type="evidence" value="ECO:0007669"/>
    <property type="project" value="TreeGrafter"/>
</dbReference>
<sequence>MEPPPTPPLFRLPSNSNPSASLFSPPAGNVPSNGLFSASSTPQQQRSSTTPATLFAGSTPGFKMSQKSNGMGLFDSPDATPKFPLGGTGKHVTGDSSKFGARAGRESRIGGKYMSPTDGDDEEEDGTQIFEDSQDEGSYQEYDTHQEFDDEDDMDETGIFDDEDEEVEQETETEGEGSFDLLQSRTNGDSPRTILGAGDLIKPGIVSEPGPLIINTEDVMQRLFLEMEPPGSALSQPTGYDSEEEDLDMELDRPSPPSPEEKQQLLTTCSKEWLEIFAQQLPKNDTKSRLYKAYYLVSLLLPLHHSRANVPETLRKWLYTHKQNPSRQQLHSLKSFHPNCVFSPNYWDFIHRLILRGEVQEVHDIMRTTDWDQLCVDAPITKAPKFNTSSGQSVPAIEKRYTRGEIDTIKAATATCMKLLKACPGLARSSYAPSETGFFPKTAKHHGTPAAWRIWQGSVFSACEELRGRNTDAEDSVFDDTDDSYYNNYHPRNGLGSFGLTIASGKPKEKAPLPQDVARGFRQIYEVMRGDRDAVISSTDKWEEAVVGLMFWNPAGSANKGDYDDSVDEEDSDTEGGDLQHVDRNRRERELVRLSRTIESLMEDMPIDPTSDLDITVGGIMTGDPTAVTDFLPTFSLLAASAAVEICGWAGSILRNPINEGALEKRRGGGMMDAFNEDDDAVFGSIGRVVSEGDKADGVLREYAAGLFGIEWLDENAKFEGWEAGVGILERVKGGKELAGKLLTQLELNSKDRVQKLLQHCNEKNLTDEASDIAASFAGRLVTSATSYGDSLYFYSLSSYHRPSIHNLLTKLLSSSLLISSAFPPDSTIDDTFKKLLSSPKSTSSQILRFELSGYATLRNFYALRDAGKFAPAVSALVATIKSAGEKLDGGVLDPEWECAVEEWTLGALLGELIPFLGSAKRCITVRECMDVMKVLTDFELVGGETMRRADEFLKRAITAKKDIASLANGGASSGRNSIIKSSSWEEVRKAIDEGVLLNGIDMDAVERSWDWRDGVVGDGKKGGLEEIIRVVRLRLSREVARAWLESED</sequence>